<dbReference type="EMBL" id="JACGWJ010000023">
    <property type="protein sequence ID" value="KAL0325356.1"/>
    <property type="molecule type" value="Genomic_DNA"/>
</dbReference>
<proteinExistence type="predicted"/>
<evidence type="ECO:0000256" key="1">
    <source>
        <dbReference type="SAM" id="MobiDB-lite"/>
    </source>
</evidence>
<comment type="caution">
    <text evidence="2">The sequence shown here is derived from an EMBL/GenBank/DDBJ whole genome shotgun (WGS) entry which is preliminary data.</text>
</comment>
<protein>
    <submittedName>
        <fullName evidence="2">Uncharacterized protein</fullName>
    </submittedName>
</protein>
<reference evidence="2" key="2">
    <citation type="journal article" date="2024" name="Plant">
        <title>Genomic evolution and insights into agronomic trait innovations of Sesamum species.</title>
        <authorList>
            <person name="Miao H."/>
            <person name="Wang L."/>
            <person name="Qu L."/>
            <person name="Liu H."/>
            <person name="Sun Y."/>
            <person name="Le M."/>
            <person name="Wang Q."/>
            <person name="Wei S."/>
            <person name="Zheng Y."/>
            <person name="Lin W."/>
            <person name="Duan Y."/>
            <person name="Cao H."/>
            <person name="Xiong S."/>
            <person name="Wang X."/>
            <person name="Wei L."/>
            <person name="Li C."/>
            <person name="Ma Q."/>
            <person name="Ju M."/>
            <person name="Zhao R."/>
            <person name="Li G."/>
            <person name="Mu C."/>
            <person name="Tian Q."/>
            <person name="Mei H."/>
            <person name="Zhang T."/>
            <person name="Gao T."/>
            <person name="Zhang H."/>
        </authorList>
    </citation>
    <scope>NUCLEOTIDE SEQUENCE</scope>
    <source>
        <strain evidence="2">G02</strain>
    </source>
</reference>
<feature type="compositionally biased region" description="Basic and acidic residues" evidence="1">
    <location>
        <begin position="26"/>
        <end position="37"/>
    </location>
</feature>
<dbReference type="AlphaFoldDB" id="A0AAW2M4D4"/>
<feature type="compositionally biased region" description="Acidic residues" evidence="1">
    <location>
        <begin position="38"/>
        <end position="51"/>
    </location>
</feature>
<reference evidence="2" key="1">
    <citation type="submission" date="2020-06" db="EMBL/GenBank/DDBJ databases">
        <authorList>
            <person name="Li T."/>
            <person name="Hu X."/>
            <person name="Zhang T."/>
            <person name="Song X."/>
            <person name="Zhang H."/>
            <person name="Dai N."/>
            <person name="Sheng W."/>
            <person name="Hou X."/>
            <person name="Wei L."/>
        </authorList>
    </citation>
    <scope>NUCLEOTIDE SEQUENCE</scope>
    <source>
        <strain evidence="2">G02</strain>
        <tissue evidence="2">Leaf</tissue>
    </source>
</reference>
<gene>
    <name evidence="2" type="ORF">Sradi_5104900</name>
</gene>
<evidence type="ECO:0000313" key="2">
    <source>
        <dbReference type="EMBL" id="KAL0325356.1"/>
    </source>
</evidence>
<feature type="region of interest" description="Disordered" evidence="1">
    <location>
        <begin position="18"/>
        <end position="51"/>
    </location>
</feature>
<organism evidence="2">
    <name type="scientific">Sesamum radiatum</name>
    <name type="common">Black benniseed</name>
    <dbReference type="NCBI Taxonomy" id="300843"/>
    <lineage>
        <taxon>Eukaryota</taxon>
        <taxon>Viridiplantae</taxon>
        <taxon>Streptophyta</taxon>
        <taxon>Embryophyta</taxon>
        <taxon>Tracheophyta</taxon>
        <taxon>Spermatophyta</taxon>
        <taxon>Magnoliopsida</taxon>
        <taxon>eudicotyledons</taxon>
        <taxon>Gunneridae</taxon>
        <taxon>Pentapetalae</taxon>
        <taxon>asterids</taxon>
        <taxon>lamiids</taxon>
        <taxon>Lamiales</taxon>
        <taxon>Pedaliaceae</taxon>
        <taxon>Sesamum</taxon>
    </lineage>
</organism>
<name>A0AAW2M4D4_SESRA</name>
<accession>A0AAW2M4D4</accession>
<sequence length="51" mass="5793">MDPDLSAFGRTRRWSLRQAIATPHQLSDEFSKEKEDIGENEEEEEGSSPGE</sequence>